<dbReference type="Gene3D" id="2.30.38.10">
    <property type="entry name" value="Luciferase, Domain 3"/>
    <property type="match status" value="1"/>
</dbReference>
<reference evidence="6" key="1">
    <citation type="submission" date="2022-12" db="EMBL/GenBank/DDBJ databases">
        <authorList>
            <person name="Krivoruchko A.V."/>
            <person name="Elkin A."/>
        </authorList>
    </citation>
    <scope>NUCLEOTIDE SEQUENCE</scope>
    <source>
        <strain evidence="6">IEGM 249</strain>
    </source>
</reference>
<evidence type="ECO:0000259" key="5">
    <source>
        <dbReference type="PROSITE" id="PS50075"/>
    </source>
</evidence>
<evidence type="ECO:0000256" key="3">
    <source>
        <dbReference type="ARBA" id="ARBA00022553"/>
    </source>
</evidence>
<dbReference type="InterPro" id="IPR020845">
    <property type="entry name" value="AMP-binding_CS"/>
</dbReference>
<dbReference type="InterPro" id="IPR023213">
    <property type="entry name" value="CAT-like_dom_sf"/>
</dbReference>
<dbReference type="SUPFAM" id="SSF52777">
    <property type="entry name" value="CoA-dependent acyltransferases"/>
    <property type="match status" value="5"/>
</dbReference>
<feature type="non-terminal residue" evidence="6">
    <location>
        <position position="2377"/>
    </location>
</feature>
<dbReference type="InterPro" id="IPR025110">
    <property type="entry name" value="AMP-bd_C"/>
</dbReference>
<protein>
    <submittedName>
        <fullName evidence="6">Amino acid adenylation domain-containing protein</fullName>
    </submittedName>
</protein>
<dbReference type="InterPro" id="IPR020806">
    <property type="entry name" value="PKS_PP-bd"/>
</dbReference>
<evidence type="ECO:0000313" key="7">
    <source>
        <dbReference type="Proteomes" id="UP001066327"/>
    </source>
</evidence>
<dbReference type="SUPFAM" id="SSF56801">
    <property type="entry name" value="Acetyl-CoA synthetase-like"/>
    <property type="match status" value="2"/>
</dbReference>
<dbReference type="RefSeq" id="WP_269593161.1">
    <property type="nucleotide sequence ID" value="NZ_JAPWIS010000064.1"/>
</dbReference>
<dbReference type="InterPro" id="IPR006162">
    <property type="entry name" value="Ppantetheine_attach_site"/>
</dbReference>
<dbReference type="PANTHER" id="PTHR45527">
    <property type="entry name" value="NONRIBOSOMAL PEPTIDE SYNTHETASE"/>
    <property type="match status" value="1"/>
</dbReference>
<dbReference type="InterPro" id="IPR010071">
    <property type="entry name" value="AA_adenyl_dom"/>
</dbReference>
<dbReference type="Gene3D" id="3.30.559.10">
    <property type="entry name" value="Chloramphenicol acetyltransferase-like domain"/>
    <property type="match status" value="3"/>
</dbReference>
<dbReference type="NCBIfam" id="TIGR01733">
    <property type="entry name" value="AA-adenyl-dom"/>
    <property type="match status" value="2"/>
</dbReference>
<dbReference type="Gene3D" id="1.10.1200.10">
    <property type="entry name" value="ACP-like"/>
    <property type="match status" value="2"/>
</dbReference>
<dbReference type="InterPro" id="IPR009081">
    <property type="entry name" value="PP-bd_ACP"/>
</dbReference>
<keyword evidence="2" id="KW-0596">Phosphopantetheine</keyword>
<accession>A0ABT4NTC1</accession>
<dbReference type="Pfam" id="PF00501">
    <property type="entry name" value="AMP-binding"/>
    <property type="match status" value="2"/>
</dbReference>
<name>A0ABT4NTC1_RHOOP</name>
<dbReference type="InterPro" id="IPR036736">
    <property type="entry name" value="ACP-like_sf"/>
</dbReference>
<dbReference type="PROSITE" id="PS50075">
    <property type="entry name" value="CARRIER"/>
    <property type="match status" value="2"/>
</dbReference>
<feature type="domain" description="Carrier" evidence="5">
    <location>
        <begin position="2158"/>
        <end position="2232"/>
    </location>
</feature>
<organism evidence="6 7">
    <name type="scientific">Rhodococcus opacus</name>
    <name type="common">Nocardia opaca</name>
    <dbReference type="NCBI Taxonomy" id="37919"/>
    <lineage>
        <taxon>Bacteria</taxon>
        <taxon>Bacillati</taxon>
        <taxon>Actinomycetota</taxon>
        <taxon>Actinomycetes</taxon>
        <taxon>Mycobacteriales</taxon>
        <taxon>Nocardiaceae</taxon>
        <taxon>Rhodococcus</taxon>
    </lineage>
</organism>
<evidence type="ECO:0000256" key="1">
    <source>
        <dbReference type="ARBA" id="ARBA00001957"/>
    </source>
</evidence>
<comment type="caution">
    <text evidence="6">The sequence shown here is derived from an EMBL/GenBank/DDBJ whole genome shotgun (WGS) entry which is preliminary data.</text>
</comment>
<evidence type="ECO:0000256" key="2">
    <source>
        <dbReference type="ARBA" id="ARBA00022450"/>
    </source>
</evidence>
<feature type="non-terminal residue" evidence="6">
    <location>
        <position position="1"/>
    </location>
</feature>
<sequence>LPQPQTTLNYLGRFDYPPSGAEAGWTPVTDVDFGRHPDSDLAAAAVLTIDAATVVTEGTARLTATWSYASGVLAATDVDDLTELWTEALTALADHISRPGAGRLTPSDLDLVHLDRPTLDALHHHYPTLTDVWPLTPLQAGLLFHAELGGPAADAYVVQLVLDISGPLDPDRLRDAVAALLGRHPNLGAAFTHTPDGTPVQVVTTTALAWAYHDVTTAHRPAAELDDILTADRAAPFDPAEPPLLRFTLVTTGPDDHHLVLTNHHLVLDGWSTPLLLHELLQLYEHHADPDALAPVRPYRDFLEWLGTRDVSASVAAWGRALEGVEDATRLAPGLDPHRDAGPCAERVVTLTTAQTDGLRTVARTHDLTLHTILDTAWALVLATHTGTTDITFGTTVSGRPPHIPGIETMIGLFINTIPVRITLHPTDTLTTLLHHTHTTHTQLLDHHHLPLTHIPNPHATTFDTITVHENYPHHTTTPPTDLTITTTSATDATHYPLALAATTTDTTLHLRCIFQLSAFDADSVDAILGQLARVLVAMGSDASLPIARLNLLDAAEHRAVVPARGEAADEPRTLGAILADAAERSPDAIAVDDGARRLTYADLQARALLLADRLVETGIGPESVVAIAIPRSLESVLAVWAVAGTGAAFLPVDPTYPQIRIQHMLTDSGVLVGLTTSSRRDALPDTVTWIDIEGTDAGRTPHTGDTGARQAPTIRPDNAAYLIYTSGSTGVPKGVVVGHRGLNSLATTLRGRTGVTAASRVAHFASPSFDASVLEYLLTWSAGATAVIVPTTIYGGDELRRHLADSRVTHAFLTPTTLATLDPGGLDDLECVVTGGEKCTPDVIRRWSPHRRLINAYGPTESTVAADISDDPATDGANVIGGPIHGVTEVVLDARMQPVPIRARGELYIAGDAIARGYHGKPALTATRFVADPFGPPGGRMYRSGDVVRWNTGSERCAVLEYLGRSDSQVKVRGYRIEPGEIDAALSGHPAVTFSATLPSTGGPDTSGQGATLVSYVTTTGATGPRELRDYLTSRLPAQLVPSAVVEIDDIPRTPSGKLDRDALRTLRSTPLPAQLSATTPLEQTVAEILAASLDLSSLGVDDDFFAAGGNSLTATRAVARVNATLHTDLAVRSLFDAPTPRALARLLLDDTESEPRPSLTAAAREPEFAPLSPAQQRIWFLNQYDTTTPTYNIPLTLHLTGHLDTTALHHALTHLIHRHQPLHTTYPLHHGHPTQHIHPHPTTPPLTPTPTTETQLPHHINADTTQPFDLTTDTPLHTHLYQLDTTHHTLTLVLHHIAADGHSLTPLTHDLTTAYTAHTHHQPPHQQPPHPTPPPLTYTDYTHWQHQLLGTPDHPTPTTQTQTTYWTTTLTNLPDTLPLPTDRPRPTHRTHHGQSVRFEIPADVHRRLRALARSTGATTFMTLHAAFAVLLARLCDTDDVVIGTPVAGRPDPRLDQLVGMFVGTLVLRTPVDSADSFREVLTRTRDADLGAFMHADVPFEMLVDVLAPERSTTHTPLFQVLIDYGTEVPLHLELPDLTVTVAEDAPPLAKFDLQLTLREHADPAHPGLSAALTYATDIFDRTTVESVAVRFLRLLDSVTADPARPVGDVDLLDATERATLTTGWNTPSPVAEPAEATLADRFTRSVHRFAGEAVLTDADETLTYAALGARVYRLARRLVELGAAPDTVVAVALPPSIDLVVALLAAQQAGAGYLALDVGHPADRLDATMSDAAPVCLVSSTDHAARLRRDLPTVLVDDADTRGCLMDLSPEPITDPERRAGLTPDAVAYVVYTSGSTGRPKGVVVTHRNVATLFDNTRTAFEFAETDVWTLFHSAAFDFSVWELWGALLHGGRLVVVDTVTARSPDEFLGLLGRERVTVLCQTPTAFAQLAAAERNQPTDLALRCVVFGGEALEHGHLVDWLDRHQPTRPQLVNMYGITETTVHVTRHPLGDTRPAARSVIGRAVPGLRVYVLDRRLHPVPTGVTGEMYVAGNQVTRGYLHRSGLTVTRYVADPAGRGERMYRTGDLARWTAQGQLEFLGRSDAQVQLHGYRIEPGEVEATLVRHPDVAQAAVSVRSDDRGAERLIGYVVPARDGAQTRTVDIDRVLGFARTTLAPQMVPATLVVLDRLPLTPNGKLDRRQLPAPDFAEHVATGRAPATATETALAEVFAEVLGVPSVSADESFFALGGDSIMAIQLVARAHEDGVFLTPRDVFEHQTVAALAEVAATRNPDVLAELPGGGVGTAPLVPIARWLLERGGNLDTYCQAVLLTAPPDLDTDTLTATVQTVLDHHDMLRARLRRGISDQDTVLEIPPAGTIAAAPLITHVAVETHSDNDLAAMARAQLDAATHRLDPENGIMLQLVWLDPRTQPGHLL</sequence>
<dbReference type="CDD" id="cd17643">
    <property type="entry name" value="A_NRPS_Cytc1-like"/>
    <property type="match status" value="1"/>
</dbReference>
<evidence type="ECO:0000313" key="6">
    <source>
        <dbReference type="EMBL" id="MCZ4590632.1"/>
    </source>
</evidence>
<dbReference type="PANTHER" id="PTHR45527:SF1">
    <property type="entry name" value="FATTY ACID SYNTHASE"/>
    <property type="match status" value="1"/>
</dbReference>
<dbReference type="Proteomes" id="UP001066327">
    <property type="component" value="Unassembled WGS sequence"/>
</dbReference>
<dbReference type="InterPro" id="IPR000873">
    <property type="entry name" value="AMP-dep_synth/lig_dom"/>
</dbReference>
<evidence type="ECO:0000256" key="4">
    <source>
        <dbReference type="SAM" id="MobiDB-lite"/>
    </source>
</evidence>
<keyword evidence="7" id="KW-1185">Reference proteome</keyword>
<dbReference type="Gene3D" id="3.40.50.12780">
    <property type="entry name" value="N-terminal domain of ligase-like"/>
    <property type="match status" value="1"/>
</dbReference>
<dbReference type="EMBL" id="JAPWIS010000064">
    <property type="protein sequence ID" value="MCZ4590632.1"/>
    <property type="molecule type" value="Genomic_DNA"/>
</dbReference>
<gene>
    <name evidence="6" type="ORF">O4328_44695</name>
</gene>
<dbReference type="InterPro" id="IPR001242">
    <property type="entry name" value="Condensation_dom"/>
</dbReference>
<dbReference type="PROSITE" id="PS00455">
    <property type="entry name" value="AMP_BINDING"/>
    <property type="match status" value="2"/>
</dbReference>
<comment type="cofactor">
    <cofactor evidence="1">
        <name>pantetheine 4'-phosphate</name>
        <dbReference type="ChEBI" id="CHEBI:47942"/>
    </cofactor>
</comment>
<dbReference type="Gene3D" id="3.30.559.30">
    <property type="entry name" value="Nonribosomal peptide synthetase, condensation domain"/>
    <property type="match status" value="3"/>
</dbReference>
<dbReference type="Pfam" id="PF00550">
    <property type="entry name" value="PP-binding"/>
    <property type="match status" value="2"/>
</dbReference>
<dbReference type="Gene3D" id="3.40.50.980">
    <property type="match status" value="2"/>
</dbReference>
<proteinExistence type="predicted"/>
<dbReference type="Pfam" id="PF13193">
    <property type="entry name" value="AMP-binding_C"/>
    <property type="match status" value="2"/>
</dbReference>
<keyword evidence="3" id="KW-0597">Phosphoprotein</keyword>
<dbReference type="CDD" id="cd19540">
    <property type="entry name" value="LCL_NRPS-like"/>
    <property type="match status" value="1"/>
</dbReference>
<dbReference type="SUPFAM" id="SSF47336">
    <property type="entry name" value="ACP-like"/>
    <property type="match status" value="2"/>
</dbReference>
<dbReference type="PROSITE" id="PS00012">
    <property type="entry name" value="PHOSPHOPANTETHEINE"/>
    <property type="match status" value="2"/>
</dbReference>
<feature type="compositionally biased region" description="Low complexity" evidence="4">
    <location>
        <begin position="1373"/>
        <end position="1382"/>
    </location>
</feature>
<dbReference type="Pfam" id="PF00668">
    <property type="entry name" value="Condensation"/>
    <property type="match status" value="2"/>
</dbReference>
<dbReference type="Gene3D" id="3.30.300.30">
    <property type="match status" value="2"/>
</dbReference>
<feature type="domain" description="Carrier" evidence="5">
    <location>
        <begin position="1078"/>
        <end position="1153"/>
    </location>
</feature>
<dbReference type="SMART" id="SM00823">
    <property type="entry name" value="PKS_PP"/>
    <property type="match status" value="2"/>
</dbReference>
<feature type="region of interest" description="Disordered" evidence="4">
    <location>
        <begin position="1373"/>
        <end position="1394"/>
    </location>
</feature>
<dbReference type="InterPro" id="IPR042099">
    <property type="entry name" value="ANL_N_sf"/>
</dbReference>
<dbReference type="InterPro" id="IPR045851">
    <property type="entry name" value="AMP-bd_C_sf"/>
</dbReference>
<feature type="region of interest" description="Disordered" evidence="4">
    <location>
        <begin position="1234"/>
        <end position="1256"/>
    </location>
</feature>